<dbReference type="AlphaFoldDB" id="A0A5R9PGS2"/>
<dbReference type="InterPro" id="IPR046519">
    <property type="entry name" value="X-Tfes_XVIPCD"/>
</dbReference>
<feature type="region of interest" description="Disordered" evidence="1">
    <location>
        <begin position="409"/>
        <end position="432"/>
    </location>
</feature>
<dbReference type="Proteomes" id="UP000308508">
    <property type="component" value="Unassembled WGS sequence"/>
</dbReference>
<evidence type="ECO:0000259" key="2">
    <source>
        <dbReference type="Pfam" id="PF20410"/>
    </source>
</evidence>
<evidence type="ECO:0000313" key="4">
    <source>
        <dbReference type="Proteomes" id="UP000308508"/>
    </source>
</evidence>
<feature type="domain" description="X-Tfes XVIPCD" evidence="2">
    <location>
        <begin position="291"/>
        <end position="399"/>
    </location>
</feature>
<sequence length="432" mass="47306">MRLPLAKLGRVPAGLTQAHTAQQNIGEITFVLGHELQHGFNRVATRQALTRFASTVRQIAENAPAPRDYTAPTATLLAQNRRDEALAEIAGWNAIVSRVRHANPGAGLQEIFEAQPGRMGDFIDRHTSPNISYIVKPNLSLNADMTLSATPANVEAMGQNYFDKAARTPGGLGARGSSDYVNYYGRNLVSFIAQTERHYHRASPGVAAPQMGLDLGRLRLSERLLEENGIDLGRDSQPMPYYDLGNSPPSEHLFQHTRVTNRHVSPLVTGLPTAAPIVQPVHPQPAPGAMEPDHPDHALLQHLRSDVRRLDQHAGKGWDDASERLTASAFVIAKMKGFTAQDELQLAFNVPSERYAAGEILHLVRQGPRASSDPAANRIHMDTLEALASPAAERYRQAEGPNMANEKERAFPVAQQSQSHHAPARDVPVMRM</sequence>
<gene>
    <name evidence="3" type="ORF">E5S66_01265</name>
</gene>
<evidence type="ECO:0000313" key="3">
    <source>
        <dbReference type="EMBL" id="TLX22689.1"/>
    </source>
</evidence>
<keyword evidence="4" id="KW-1185">Reference proteome</keyword>
<dbReference type="EMBL" id="SROY01000001">
    <property type="protein sequence ID" value="TLX22689.1"/>
    <property type="molecule type" value="Genomic_DNA"/>
</dbReference>
<protein>
    <recommendedName>
        <fullName evidence="2">X-Tfes XVIPCD domain-containing protein</fullName>
    </recommendedName>
</protein>
<comment type="caution">
    <text evidence="3">The sequence shown here is derived from an EMBL/GenBank/DDBJ whole genome shotgun (WGS) entry which is preliminary data.</text>
</comment>
<accession>A0A5R9PGS2</accession>
<reference evidence="3 4" key="1">
    <citation type="submission" date="2019-04" db="EMBL/GenBank/DDBJ databases">
        <authorList>
            <person name="Grouzdev D.S."/>
            <person name="Nazina T.N."/>
        </authorList>
    </citation>
    <scope>NUCLEOTIDE SEQUENCE [LARGE SCALE GENOMIC DNA]</scope>
    <source>
        <strain evidence="3 4">SHC 3-19</strain>
    </source>
</reference>
<organism evidence="3 4">
    <name type="scientific">Thermomonas fusca</name>
    <dbReference type="NCBI Taxonomy" id="215690"/>
    <lineage>
        <taxon>Bacteria</taxon>
        <taxon>Pseudomonadati</taxon>
        <taxon>Pseudomonadota</taxon>
        <taxon>Gammaproteobacteria</taxon>
        <taxon>Lysobacterales</taxon>
        <taxon>Lysobacteraceae</taxon>
        <taxon>Thermomonas</taxon>
    </lineage>
</organism>
<dbReference type="RefSeq" id="WP_138346833.1">
    <property type="nucleotide sequence ID" value="NZ_SROY01000001.1"/>
</dbReference>
<name>A0A5R9PGS2_9GAMM</name>
<evidence type="ECO:0000256" key="1">
    <source>
        <dbReference type="SAM" id="MobiDB-lite"/>
    </source>
</evidence>
<dbReference type="Pfam" id="PF20410">
    <property type="entry name" value="X-Tfes_XVIPCD"/>
    <property type="match status" value="1"/>
</dbReference>
<proteinExistence type="predicted"/>